<dbReference type="GO" id="GO:0008270">
    <property type="term" value="F:zinc ion binding"/>
    <property type="evidence" value="ECO:0007669"/>
    <property type="project" value="InterPro"/>
</dbReference>
<accession>A0A545VWS2</accession>
<dbReference type="STRING" id="43265.A0A545VWS2"/>
<feature type="domain" description="Zn(2)-C6 fungal-type" evidence="4">
    <location>
        <begin position="41"/>
        <end position="69"/>
    </location>
</feature>
<dbReference type="PROSITE" id="PS00463">
    <property type="entry name" value="ZN2_CY6_FUNGAL_1"/>
    <property type="match status" value="1"/>
</dbReference>
<dbReference type="OrthoDB" id="5386330at2759"/>
<evidence type="ECO:0000256" key="2">
    <source>
        <dbReference type="ARBA" id="ARBA00023242"/>
    </source>
</evidence>
<evidence type="ECO:0000256" key="1">
    <source>
        <dbReference type="ARBA" id="ARBA00004123"/>
    </source>
</evidence>
<dbReference type="PANTHER" id="PTHR37534:SF15">
    <property type="entry name" value="ZN(II)2CYS6 TRANSCRIPTION FACTOR (EUROFUNG)"/>
    <property type="match status" value="1"/>
</dbReference>
<dbReference type="GO" id="GO:0000981">
    <property type="term" value="F:DNA-binding transcription factor activity, RNA polymerase II-specific"/>
    <property type="evidence" value="ECO:0007669"/>
    <property type="project" value="InterPro"/>
</dbReference>
<protein>
    <submittedName>
        <fullName evidence="5">C6 zinc finger domain-containing protein</fullName>
    </submittedName>
</protein>
<dbReference type="InterPro" id="IPR001138">
    <property type="entry name" value="Zn2Cys6_DnaBD"/>
</dbReference>
<dbReference type="CDD" id="cd00067">
    <property type="entry name" value="GAL4"/>
    <property type="match status" value="1"/>
</dbReference>
<reference evidence="5 6" key="1">
    <citation type="journal article" date="2019" name="Appl. Microbiol. Biotechnol.">
        <title>Genome sequence of Isaria javanica and comparative genome analysis insights into family S53 peptidase evolution in fungal entomopathogens.</title>
        <authorList>
            <person name="Lin R."/>
            <person name="Zhang X."/>
            <person name="Xin B."/>
            <person name="Zou M."/>
            <person name="Gao Y."/>
            <person name="Qin F."/>
            <person name="Hu Q."/>
            <person name="Xie B."/>
            <person name="Cheng X."/>
        </authorList>
    </citation>
    <scope>NUCLEOTIDE SEQUENCE [LARGE SCALE GENOMIC DNA]</scope>
    <source>
        <strain evidence="5 6">IJ1G</strain>
    </source>
</reference>
<dbReference type="PROSITE" id="PS50048">
    <property type="entry name" value="ZN2_CY6_FUNGAL_2"/>
    <property type="match status" value="1"/>
</dbReference>
<name>A0A545VWS2_9HYPO</name>
<organism evidence="5 6">
    <name type="scientific">Cordyceps javanica</name>
    <dbReference type="NCBI Taxonomy" id="43265"/>
    <lineage>
        <taxon>Eukaryota</taxon>
        <taxon>Fungi</taxon>
        <taxon>Dikarya</taxon>
        <taxon>Ascomycota</taxon>
        <taxon>Pezizomycotina</taxon>
        <taxon>Sordariomycetes</taxon>
        <taxon>Hypocreomycetidae</taxon>
        <taxon>Hypocreales</taxon>
        <taxon>Cordycipitaceae</taxon>
        <taxon>Cordyceps</taxon>
    </lineage>
</organism>
<dbReference type="Proteomes" id="UP000315783">
    <property type="component" value="Unassembled WGS sequence"/>
</dbReference>
<dbReference type="PANTHER" id="PTHR37534">
    <property type="entry name" value="TRANSCRIPTIONAL ACTIVATOR PROTEIN UGA3"/>
    <property type="match status" value="1"/>
</dbReference>
<comment type="caution">
    <text evidence="5">The sequence shown here is derived from an EMBL/GenBank/DDBJ whole genome shotgun (WGS) entry which is preliminary data.</text>
</comment>
<dbReference type="GO" id="GO:0000976">
    <property type="term" value="F:transcription cis-regulatory region binding"/>
    <property type="evidence" value="ECO:0007669"/>
    <property type="project" value="TreeGrafter"/>
</dbReference>
<dbReference type="Pfam" id="PF11951">
    <property type="entry name" value="Fungal_trans_2"/>
    <property type="match status" value="1"/>
</dbReference>
<sequence>MSARQDALIPSPPSSASTDSSSAGEQPRPRRKRWAPKVKTGCITCRVRRVKCDETKPHCKRCMAYGYVCDGYVTPAPSATLTTSASETNRHANRSAGVFDPLQAVLERRVAPPEWDFMESCRFYVEAILPIRQRDLDYAQHGPINLATRYRPAFLMAMTAQRIGLISNAINTLPHPSHMTSIAPLWGKLHSYMVHSLQDINSYLGGAAPYTKVLALLRISDVLSVELTLLGTAWRAHSSGFLALLDTCNKSNIVLPPSPVLGTATQFQIVVAAVANTTSPASDQILELDLYTPDELAKYYSVQIYGELPCPTELFLEMMRVTKLRRLARTAPSYQDTIAPALADILTRISAFDPETWDEPYGVPDQPEFGLMAAVFKCSVELYANLSLPPPPSRSTPLIQKSWAARRTALREELIQLMRKSIAILQSKAALSWPVAVAGVAVADGSDEDKELVLSTFKADDKGTADSFYVPLYYSEKLRSFWASGKIGWEDCWNVPFAPMA</sequence>
<feature type="region of interest" description="Disordered" evidence="3">
    <location>
        <begin position="1"/>
        <end position="35"/>
    </location>
</feature>
<proteinExistence type="predicted"/>
<evidence type="ECO:0000256" key="3">
    <source>
        <dbReference type="SAM" id="MobiDB-lite"/>
    </source>
</evidence>
<dbReference type="AlphaFoldDB" id="A0A545VWS2"/>
<dbReference type="GO" id="GO:0045944">
    <property type="term" value="P:positive regulation of transcription by RNA polymerase II"/>
    <property type="evidence" value="ECO:0007669"/>
    <property type="project" value="TreeGrafter"/>
</dbReference>
<keyword evidence="2" id="KW-0539">Nucleus</keyword>
<evidence type="ECO:0000259" key="4">
    <source>
        <dbReference type="PROSITE" id="PS50048"/>
    </source>
</evidence>
<dbReference type="GO" id="GO:0005634">
    <property type="term" value="C:nucleus"/>
    <property type="evidence" value="ECO:0007669"/>
    <property type="project" value="UniProtKB-SubCell"/>
</dbReference>
<comment type="subcellular location">
    <subcellularLocation>
        <location evidence="1">Nucleus</location>
    </subcellularLocation>
</comment>
<gene>
    <name evidence="5" type="ORF">IF1G_07175</name>
</gene>
<dbReference type="EMBL" id="SPUK01000010">
    <property type="protein sequence ID" value="TQV94296.1"/>
    <property type="molecule type" value="Genomic_DNA"/>
</dbReference>
<keyword evidence="6" id="KW-1185">Reference proteome</keyword>
<dbReference type="SMART" id="SM00066">
    <property type="entry name" value="GAL4"/>
    <property type="match status" value="1"/>
</dbReference>
<dbReference type="SUPFAM" id="SSF57701">
    <property type="entry name" value="Zn2/Cys6 DNA-binding domain"/>
    <property type="match status" value="1"/>
</dbReference>
<dbReference type="Pfam" id="PF00172">
    <property type="entry name" value="Zn_clus"/>
    <property type="match status" value="1"/>
</dbReference>
<dbReference type="InterPro" id="IPR021858">
    <property type="entry name" value="Fun_TF"/>
</dbReference>
<evidence type="ECO:0000313" key="6">
    <source>
        <dbReference type="Proteomes" id="UP000315783"/>
    </source>
</evidence>
<evidence type="ECO:0000313" key="5">
    <source>
        <dbReference type="EMBL" id="TQV94296.1"/>
    </source>
</evidence>
<dbReference type="InterPro" id="IPR036864">
    <property type="entry name" value="Zn2-C6_fun-type_DNA-bd_sf"/>
</dbReference>
<dbReference type="Gene3D" id="4.10.240.10">
    <property type="entry name" value="Zn(2)-C6 fungal-type DNA-binding domain"/>
    <property type="match status" value="1"/>
</dbReference>